<organism evidence="4 5">
    <name type="scientific">Chitinophaga cymbidii</name>
    <dbReference type="NCBI Taxonomy" id="1096750"/>
    <lineage>
        <taxon>Bacteria</taxon>
        <taxon>Pseudomonadati</taxon>
        <taxon>Bacteroidota</taxon>
        <taxon>Chitinophagia</taxon>
        <taxon>Chitinophagales</taxon>
        <taxon>Chitinophagaceae</taxon>
        <taxon>Chitinophaga</taxon>
    </lineage>
</organism>
<dbReference type="InterPro" id="IPR012373">
    <property type="entry name" value="Ferrdict_sens_TM"/>
</dbReference>
<evidence type="ECO:0000256" key="1">
    <source>
        <dbReference type="SAM" id="Phobius"/>
    </source>
</evidence>
<name>A0A512RN25_9BACT</name>
<gene>
    <name evidence="4" type="ORF">CCY01nite_33580</name>
</gene>
<dbReference type="AlphaFoldDB" id="A0A512RN25"/>
<evidence type="ECO:0000259" key="3">
    <source>
        <dbReference type="Pfam" id="PF16344"/>
    </source>
</evidence>
<dbReference type="PANTHER" id="PTHR30273:SF2">
    <property type="entry name" value="PROTEIN FECR"/>
    <property type="match status" value="1"/>
</dbReference>
<dbReference type="OrthoDB" id="923517at2"/>
<evidence type="ECO:0000259" key="2">
    <source>
        <dbReference type="Pfam" id="PF04773"/>
    </source>
</evidence>
<dbReference type="Gene3D" id="2.60.120.1440">
    <property type="match status" value="1"/>
</dbReference>
<dbReference type="Gene3D" id="3.55.50.30">
    <property type="match status" value="1"/>
</dbReference>
<feature type="domain" description="Protein FecR C-terminal" evidence="3">
    <location>
        <begin position="264"/>
        <end position="328"/>
    </location>
</feature>
<dbReference type="InterPro" id="IPR032508">
    <property type="entry name" value="FecR_C"/>
</dbReference>
<feature type="domain" description="FecR protein" evidence="2">
    <location>
        <begin position="124"/>
        <end position="218"/>
    </location>
</feature>
<dbReference type="Pfam" id="PF16344">
    <property type="entry name" value="FecR_C"/>
    <property type="match status" value="1"/>
</dbReference>
<keyword evidence="1" id="KW-1133">Transmembrane helix</keyword>
<dbReference type="PANTHER" id="PTHR30273">
    <property type="entry name" value="PERIPLASMIC SIGNAL SENSOR AND SIGMA FACTOR ACTIVATOR FECR-RELATED"/>
    <property type="match status" value="1"/>
</dbReference>
<evidence type="ECO:0000313" key="5">
    <source>
        <dbReference type="Proteomes" id="UP000321436"/>
    </source>
</evidence>
<dbReference type="EMBL" id="BKAU01000004">
    <property type="protein sequence ID" value="GEP97098.1"/>
    <property type="molecule type" value="Genomic_DNA"/>
</dbReference>
<accession>A0A512RN25</accession>
<comment type="caution">
    <text evidence="4">The sequence shown here is derived from an EMBL/GenBank/DDBJ whole genome shotgun (WGS) entry which is preliminary data.</text>
</comment>
<dbReference type="InterPro" id="IPR006860">
    <property type="entry name" value="FecR"/>
</dbReference>
<protein>
    <submittedName>
        <fullName evidence="4">Uncharacterized protein</fullName>
    </submittedName>
</protein>
<keyword evidence="5" id="KW-1185">Reference proteome</keyword>
<dbReference type="PIRSF" id="PIRSF018266">
    <property type="entry name" value="FecR"/>
    <property type="match status" value="1"/>
</dbReference>
<reference evidence="4 5" key="1">
    <citation type="submission" date="2019-07" db="EMBL/GenBank/DDBJ databases">
        <title>Whole genome shotgun sequence of Chitinophaga cymbidii NBRC 109752.</title>
        <authorList>
            <person name="Hosoyama A."/>
            <person name="Uohara A."/>
            <person name="Ohji S."/>
            <person name="Ichikawa N."/>
        </authorList>
    </citation>
    <scope>NUCLEOTIDE SEQUENCE [LARGE SCALE GENOMIC DNA]</scope>
    <source>
        <strain evidence="4 5">NBRC 109752</strain>
    </source>
</reference>
<feature type="transmembrane region" description="Helical" evidence="1">
    <location>
        <begin position="96"/>
        <end position="113"/>
    </location>
</feature>
<dbReference type="Proteomes" id="UP000321436">
    <property type="component" value="Unassembled WGS sequence"/>
</dbReference>
<dbReference type="RefSeq" id="WP_146864346.1">
    <property type="nucleotide sequence ID" value="NZ_BKAU01000004.1"/>
</dbReference>
<dbReference type="Pfam" id="PF04773">
    <property type="entry name" value="FecR"/>
    <property type="match status" value="1"/>
</dbReference>
<proteinExistence type="predicted"/>
<dbReference type="GO" id="GO:0016989">
    <property type="term" value="F:sigma factor antagonist activity"/>
    <property type="evidence" value="ECO:0007669"/>
    <property type="project" value="TreeGrafter"/>
</dbReference>
<keyword evidence="1" id="KW-0812">Transmembrane</keyword>
<evidence type="ECO:0000313" key="4">
    <source>
        <dbReference type="EMBL" id="GEP97098.1"/>
    </source>
</evidence>
<keyword evidence="1" id="KW-0472">Membrane</keyword>
<sequence length="333" mass="37768">MTSRDFSTEDFLQHPGFRKWVLEEDATEAAFWADWVRQHPDRQGDLLKAKEMLLLIGSEHTPAATDEAATWSRILDTIGSARVITLPRKRSFIRRWMPYAAAVAGIVAAAYLVQLNYGNKEVRYDTVMGELRTIELPDHSVIKLNVNSNIRYAKSWDKDQPREIWLEGEAFFSVTHQLNSQPFIVHTNDVDIRVLGTEFNVNTRRVQTQVVLAKGKVQLKLNGPEAEPITMKPGDMIVYSAATAALTNKQVDPEAYASWRSKELRFNEATITEVIRSLQDNMGITVELADTAIGSQTFTGTIPLDNIEVFFRTLSRSFDLQTEQTGTKTYRIK</sequence>